<evidence type="ECO:0000256" key="2">
    <source>
        <dbReference type="ARBA" id="ARBA00022729"/>
    </source>
</evidence>
<dbReference type="Pfam" id="PF13344">
    <property type="entry name" value="Hydrolase_6"/>
    <property type="match status" value="1"/>
</dbReference>
<dbReference type="InterPro" id="IPR023214">
    <property type="entry name" value="HAD_sf"/>
</dbReference>
<dbReference type="OrthoDB" id="10251048at2759"/>
<dbReference type="AlphaFoldDB" id="Q4RJS8"/>
<dbReference type="GO" id="GO:0046474">
    <property type="term" value="P:glycerophospholipid biosynthetic process"/>
    <property type="evidence" value="ECO:0007669"/>
    <property type="project" value="TreeGrafter"/>
</dbReference>
<dbReference type="NCBIfam" id="TIGR01456">
    <property type="entry name" value="CECR5"/>
    <property type="match status" value="1"/>
</dbReference>
<feature type="compositionally biased region" description="Basic residues" evidence="4">
    <location>
        <begin position="383"/>
        <end position="394"/>
    </location>
</feature>
<keyword evidence="2" id="KW-0732">Signal</keyword>
<dbReference type="SUPFAM" id="SSF56784">
    <property type="entry name" value="HAD-like"/>
    <property type="match status" value="1"/>
</dbReference>
<proteinExistence type="inferred from homology"/>
<dbReference type="InterPro" id="IPR006353">
    <property type="entry name" value="HAD-SF_hydro_IIA_CECR5"/>
</dbReference>
<evidence type="ECO:0000256" key="1">
    <source>
        <dbReference type="ARBA" id="ARBA00007958"/>
    </source>
</evidence>
<dbReference type="GO" id="GO:0005739">
    <property type="term" value="C:mitochondrion"/>
    <property type="evidence" value="ECO:0007669"/>
    <property type="project" value="TreeGrafter"/>
</dbReference>
<evidence type="ECO:0000256" key="4">
    <source>
        <dbReference type="SAM" id="MobiDB-lite"/>
    </source>
</evidence>
<reference evidence="5" key="2">
    <citation type="submission" date="2004-02" db="EMBL/GenBank/DDBJ databases">
        <authorList>
            <consortium name="Genoscope"/>
            <consortium name="Whitehead Institute Centre for Genome Research"/>
        </authorList>
    </citation>
    <scope>NUCLEOTIDE SEQUENCE</scope>
</reference>
<name>Q4RJS8_TETNG</name>
<dbReference type="PANTHER" id="PTHR14269:SF43">
    <property type="entry name" value="HALOACID DEHALOGENASE-LIKE HYDROLASE DOMAIN-CONTAINING 5"/>
    <property type="match status" value="1"/>
</dbReference>
<dbReference type="InterPro" id="IPR036412">
    <property type="entry name" value="HAD-like_sf"/>
</dbReference>
<comment type="similarity">
    <text evidence="1">Belongs to the HAD-like hydrolase superfamily.</text>
</comment>
<organism evidence="5">
    <name type="scientific">Tetraodon nigroviridis</name>
    <name type="common">Spotted green pufferfish</name>
    <name type="synonym">Chelonodon nigroviridis</name>
    <dbReference type="NCBI Taxonomy" id="99883"/>
    <lineage>
        <taxon>Eukaryota</taxon>
        <taxon>Metazoa</taxon>
        <taxon>Chordata</taxon>
        <taxon>Craniata</taxon>
        <taxon>Vertebrata</taxon>
        <taxon>Euteleostomi</taxon>
        <taxon>Actinopterygii</taxon>
        <taxon>Neopterygii</taxon>
        <taxon>Teleostei</taxon>
        <taxon>Neoteleostei</taxon>
        <taxon>Acanthomorphata</taxon>
        <taxon>Eupercaria</taxon>
        <taxon>Tetraodontiformes</taxon>
        <taxon>Tetradontoidea</taxon>
        <taxon>Tetraodontidae</taxon>
        <taxon>Tetraodon</taxon>
    </lineage>
</organism>
<dbReference type="KEGG" id="tng:GSTEN00033297G001"/>
<dbReference type="EMBL" id="CAAE01015033">
    <property type="protein sequence ID" value="CAG11354.1"/>
    <property type="molecule type" value="Genomic_DNA"/>
</dbReference>
<feature type="region of interest" description="Disordered" evidence="4">
    <location>
        <begin position="381"/>
        <end position="429"/>
    </location>
</feature>
<dbReference type="InterPro" id="IPR006357">
    <property type="entry name" value="HAD-SF_hydro_IIA"/>
</dbReference>
<accession>Q4RJS8</accession>
<dbReference type="PANTHER" id="PTHR14269">
    <property type="entry name" value="CDP-DIACYLGLYCEROL--GLYCEROL-3-PHOSPHATE 3-PHOSPHATIDYLTRANSFERASE-RELATED"/>
    <property type="match status" value="1"/>
</dbReference>
<dbReference type="Gene3D" id="3.40.50.1000">
    <property type="entry name" value="HAD superfamily/HAD-like"/>
    <property type="match status" value="2"/>
</dbReference>
<gene>
    <name evidence="5" type="ORF">GSTENG00033297001</name>
</gene>
<evidence type="ECO:0000256" key="3">
    <source>
        <dbReference type="ARBA" id="ARBA00069384"/>
    </source>
</evidence>
<feature type="compositionally biased region" description="Basic residues" evidence="4">
    <location>
        <begin position="417"/>
        <end position="429"/>
    </location>
</feature>
<reference evidence="5" key="1">
    <citation type="journal article" date="2004" name="Nature">
        <title>Genome duplication in the teleost fish Tetraodon nigroviridis reveals the early vertebrate proto-karyotype.</title>
        <authorList>
            <person name="Jaillon O."/>
            <person name="Aury J.-M."/>
            <person name="Brunet F."/>
            <person name="Petit J.-L."/>
            <person name="Stange-Thomann N."/>
            <person name="Mauceli E."/>
            <person name="Bouneau L."/>
            <person name="Fischer C."/>
            <person name="Ozouf-Costaz C."/>
            <person name="Bernot A."/>
            <person name="Nicaud S."/>
            <person name="Jaffe D."/>
            <person name="Fisher S."/>
            <person name="Lutfalla G."/>
            <person name="Dossat C."/>
            <person name="Segurens B."/>
            <person name="Dasilva C."/>
            <person name="Salanoubat M."/>
            <person name="Levy M."/>
            <person name="Boudet N."/>
            <person name="Castellano S."/>
            <person name="Anthouard V."/>
            <person name="Jubin C."/>
            <person name="Castelli V."/>
            <person name="Katinka M."/>
            <person name="Vacherie B."/>
            <person name="Biemont C."/>
            <person name="Skalli Z."/>
            <person name="Cattolico L."/>
            <person name="Poulain J."/>
            <person name="De Berardinis V."/>
            <person name="Cruaud C."/>
            <person name="Duprat S."/>
            <person name="Brottier P."/>
            <person name="Coutanceau J.-P."/>
            <person name="Gouzy J."/>
            <person name="Parra G."/>
            <person name="Lardier G."/>
            <person name="Chapple C."/>
            <person name="McKernan K.J."/>
            <person name="McEwan P."/>
            <person name="Bosak S."/>
            <person name="Kellis M."/>
            <person name="Volff J.-N."/>
            <person name="Guigo R."/>
            <person name="Zody M.C."/>
            <person name="Mesirov J."/>
            <person name="Lindblad-Toh K."/>
            <person name="Birren B."/>
            <person name="Nusbaum C."/>
            <person name="Kahn D."/>
            <person name="Robinson-Rechavi M."/>
            <person name="Laudet V."/>
            <person name="Schachter V."/>
            <person name="Quetier F."/>
            <person name="Saurin W."/>
            <person name="Scarpelli C."/>
            <person name="Wincker P."/>
            <person name="Lander E.S."/>
            <person name="Weissenbach J."/>
            <person name="Roest Crollius H."/>
        </authorList>
    </citation>
    <scope>NUCLEOTIDE SEQUENCE [LARGE SCALE GENOMIC DNA]</scope>
</reference>
<dbReference type="NCBIfam" id="TIGR01460">
    <property type="entry name" value="HAD-SF-IIA"/>
    <property type="match status" value="1"/>
</dbReference>
<protein>
    <recommendedName>
        <fullName evidence="3">Haloacid dehalogenase-like hydrolase domain-containing 5</fullName>
    </recommendedName>
</protein>
<sequence>MRGLLPLYRGLYRLASRRPRTPAAVGSRLDFCGTQTSTKAQPRFGLLFDIDGVLVRGRLPIPAARRAFEKLVDSQGRFVVPVVFVTNAGNCLRQTKADRLSHILGVPITQDQVIMSHSPLRMFKRFHDKCVLVSGQGPVLEIAKNLGFRNVVSIDMLRESFPLLDMVDHNRRPKLPSNPVGKLPKVEAVVLFGEPVRWETNLQLIIDILLTDGNLGSAYSSQNTPHLPLLGCNMDLMWMAEAQSPRFGHGTFLVCLENIYKKITGEDLKYEALMGKPSELTYHFAEYLIRTQAEEREWKSPITTLYAIGDNLMTDIYGANLYSRCLEERISRKNAKAKMVAATGTTATLSQEEEIDSLVERRAGAPLRHLLQVCPGVHGGLQPRRRRALRRQPVHQRNGVPRTPGLQVRPRPDGARPHRAGRGRGRGAHLRTGEVCASVEFVPDRSWASC</sequence>
<dbReference type="InterPro" id="IPR050324">
    <property type="entry name" value="CDP-alcohol_PTase-I"/>
</dbReference>
<dbReference type="FunFam" id="3.40.50.1000:FF:000081">
    <property type="entry name" value="Haloacid dehalogenase like hydrolase domain containing 5"/>
    <property type="match status" value="1"/>
</dbReference>
<evidence type="ECO:0000313" key="5">
    <source>
        <dbReference type="EMBL" id="CAG11354.1"/>
    </source>
</evidence>